<reference evidence="3" key="1">
    <citation type="submission" date="2012-07" db="EMBL/GenBank/DDBJ databases">
        <title>Genome of the Chinese tree shrew, a rising model animal genetically related to primates.</title>
        <authorList>
            <person name="Zhang G."/>
            <person name="Fan Y."/>
            <person name="Yao Y."/>
            <person name="Huang Z."/>
        </authorList>
    </citation>
    <scope>NUCLEOTIDE SEQUENCE [LARGE SCALE GENOMIC DNA]</scope>
</reference>
<organism evidence="2 3">
    <name type="scientific">Tupaia chinensis</name>
    <name type="common">Chinese tree shrew</name>
    <name type="synonym">Tupaia belangeri chinensis</name>
    <dbReference type="NCBI Taxonomy" id="246437"/>
    <lineage>
        <taxon>Eukaryota</taxon>
        <taxon>Metazoa</taxon>
        <taxon>Chordata</taxon>
        <taxon>Craniata</taxon>
        <taxon>Vertebrata</taxon>
        <taxon>Euteleostomi</taxon>
        <taxon>Mammalia</taxon>
        <taxon>Eutheria</taxon>
        <taxon>Euarchontoglires</taxon>
        <taxon>Scandentia</taxon>
        <taxon>Tupaiidae</taxon>
        <taxon>Tupaia</taxon>
    </lineage>
</organism>
<evidence type="ECO:0000313" key="3">
    <source>
        <dbReference type="Proteomes" id="UP000011518"/>
    </source>
</evidence>
<evidence type="ECO:0000256" key="1">
    <source>
        <dbReference type="SAM" id="MobiDB-lite"/>
    </source>
</evidence>
<dbReference type="Proteomes" id="UP000011518">
    <property type="component" value="Unassembled WGS sequence"/>
</dbReference>
<protein>
    <submittedName>
        <fullName evidence="2">Uncharacterized protein</fullName>
    </submittedName>
</protein>
<name>L9KP44_TUPCH</name>
<dbReference type="AlphaFoldDB" id="L9KP44"/>
<reference evidence="3" key="2">
    <citation type="journal article" date="2013" name="Nat. Commun.">
        <title>Genome of the Chinese tree shrew.</title>
        <authorList>
            <person name="Fan Y."/>
            <person name="Huang Z.Y."/>
            <person name="Cao C.C."/>
            <person name="Chen C.S."/>
            <person name="Chen Y.X."/>
            <person name="Fan D.D."/>
            <person name="He J."/>
            <person name="Hou H.L."/>
            <person name="Hu L."/>
            <person name="Hu X.T."/>
            <person name="Jiang X.T."/>
            <person name="Lai R."/>
            <person name="Lang Y.S."/>
            <person name="Liang B."/>
            <person name="Liao S.G."/>
            <person name="Mu D."/>
            <person name="Ma Y.Y."/>
            <person name="Niu Y.Y."/>
            <person name="Sun X.Q."/>
            <person name="Xia J.Q."/>
            <person name="Xiao J."/>
            <person name="Xiong Z.Q."/>
            <person name="Xu L."/>
            <person name="Yang L."/>
            <person name="Zhang Y."/>
            <person name="Zhao W."/>
            <person name="Zhao X.D."/>
            <person name="Zheng Y.T."/>
            <person name="Zhou J.M."/>
            <person name="Zhu Y.B."/>
            <person name="Zhang G.J."/>
            <person name="Wang J."/>
            <person name="Yao Y.G."/>
        </authorList>
    </citation>
    <scope>NUCLEOTIDE SEQUENCE [LARGE SCALE GENOMIC DNA]</scope>
</reference>
<proteinExistence type="predicted"/>
<accession>L9KP44</accession>
<feature type="compositionally biased region" description="Basic and acidic residues" evidence="1">
    <location>
        <begin position="72"/>
        <end position="89"/>
    </location>
</feature>
<gene>
    <name evidence="2" type="ORF">TREES_T100014933</name>
</gene>
<dbReference type="InParanoid" id="L9KP44"/>
<keyword evidence="3" id="KW-1185">Reference proteome</keyword>
<sequence length="103" mass="11590">MPAVFSHAPCNEERAYKVKSNPSWARSALMGPAATLDGVNFHQRKVGRYAAQPSPCHPWDERVSDPGQRGNLEWHRQNHPPETKRDFDPHSVGPPETCPEHSL</sequence>
<evidence type="ECO:0000313" key="2">
    <source>
        <dbReference type="EMBL" id="ELW64546.1"/>
    </source>
</evidence>
<feature type="region of interest" description="Disordered" evidence="1">
    <location>
        <begin position="50"/>
        <end position="103"/>
    </location>
</feature>
<dbReference type="EMBL" id="KB320724">
    <property type="protein sequence ID" value="ELW64546.1"/>
    <property type="molecule type" value="Genomic_DNA"/>
</dbReference>